<dbReference type="GO" id="GO:0006511">
    <property type="term" value="P:ubiquitin-dependent protein catabolic process"/>
    <property type="evidence" value="ECO:0007669"/>
    <property type="project" value="TreeGrafter"/>
</dbReference>
<dbReference type="GO" id="GO:0005634">
    <property type="term" value="C:nucleus"/>
    <property type="evidence" value="ECO:0007669"/>
    <property type="project" value="TreeGrafter"/>
</dbReference>
<feature type="domain" description="PSD13 N-terminal" evidence="3">
    <location>
        <begin position="208"/>
        <end position="294"/>
    </location>
</feature>
<dbReference type="PANTHER" id="PTHR10539:SF0">
    <property type="entry name" value="26S PROTEASOME NON-ATPASE REGULATORY SUBUNIT 13"/>
    <property type="match status" value="1"/>
</dbReference>
<organism evidence="4 5">
    <name type="scientific">Coptis chinensis</name>
    <dbReference type="NCBI Taxonomy" id="261450"/>
    <lineage>
        <taxon>Eukaryota</taxon>
        <taxon>Viridiplantae</taxon>
        <taxon>Streptophyta</taxon>
        <taxon>Embryophyta</taxon>
        <taxon>Tracheophyta</taxon>
        <taxon>Spermatophyta</taxon>
        <taxon>Magnoliopsida</taxon>
        <taxon>Ranunculales</taxon>
        <taxon>Ranunculaceae</taxon>
        <taxon>Coptidoideae</taxon>
        <taxon>Coptis</taxon>
    </lineage>
</organism>
<dbReference type="Pfam" id="PF22037">
    <property type="entry name" value="PSD13_N"/>
    <property type="match status" value="1"/>
</dbReference>
<dbReference type="GO" id="GO:0008541">
    <property type="term" value="C:proteasome regulatory particle, lid subcomplex"/>
    <property type="evidence" value="ECO:0007669"/>
    <property type="project" value="TreeGrafter"/>
</dbReference>
<dbReference type="EMBL" id="JADFTS010000004">
    <property type="protein sequence ID" value="KAF9607789.1"/>
    <property type="molecule type" value="Genomic_DNA"/>
</dbReference>
<dbReference type="InterPro" id="IPR054179">
    <property type="entry name" value="PSD13_N"/>
</dbReference>
<evidence type="ECO:0000256" key="2">
    <source>
        <dbReference type="SAM" id="MobiDB-lite"/>
    </source>
</evidence>
<evidence type="ECO:0000313" key="5">
    <source>
        <dbReference type="Proteomes" id="UP000631114"/>
    </source>
</evidence>
<evidence type="ECO:0000256" key="1">
    <source>
        <dbReference type="ARBA" id="ARBA00022942"/>
    </source>
</evidence>
<name>A0A835HZP0_9MAGN</name>
<dbReference type="Proteomes" id="UP000631114">
    <property type="component" value="Unassembled WGS sequence"/>
</dbReference>
<sequence>MILGHLNPSAGGARRRRAPSDGGAGDLASSTSDFELEEMEVAVDARFGEGSMERILRKRMLKIHSDLLEGEEEEAMASATVGEGHRYPPPPKALARAEELLPVLLNRNGCDVNPLMSDRILPDVMNGDVIEGLIRDARQDRVESGTETRLTLVVLGVEMEQKGMPQLAENQEQVSTIEIGKDGWETPPRRHLIRRSHRESHPELAEWYTELADLYEKKLWHQLTLKLDQFISLPVFQAGNALIDLYNNFIMEFETKINPLKFSHFAILVSRQVPERLEANTFLQAVIEKLQDTKELGIQEL</sequence>
<protein>
    <recommendedName>
        <fullName evidence="3">PSD13 N-terminal domain-containing protein</fullName>
    </recommendedName>
</protein>
<dbReference type="PANTHER" id="PTHR10539">
    <property type="entry name" value="26S PROTEASOME NON-ATPASE REGULATORY SUBUNIT 13"/>
    <property type="match status" value="1"/>
</dbReference>
<comment type="caution">
    <text evidence="4">The sequence shown here is derived from an EMBL/GenBank/DDBJ whole genome shotgun (WGS) entry which is preliminary data.</text>
</comment>
<accession>A0A835HZP0</accession>
<dbReference type="GO" id="GO:0005829">
    <property type="term" value="C:cytosol"/>
    <property type="evidence" value="ECO:0007669"/>
    <property type="project" value="TreeGrafter"/>
</dbReference>
<keyword evidence="5" id="KW-1185">Reference proteome</keyword>
<reference evidence="4 5" key="1">
    <citation type="submission" date="2020-10" db="EMBL/GenBank/DDBJ databases">
        <title>The Coptis chinensis genome and diversification of protoberbering-type alkaloids.</title>
        <authorList>
            <person name="Wang B."/>
            <person name="Shu S."/>
            <person name="Song C."/>
            <person name="Liu Y."/>
        </authorList>
    </citation>
    <scope>NUCLEOTIDE SEQUENCE [LARGE SCALE GENOMIC DNA]</scope>
    <source>
        <strain evidence="4">HL-2020</strain>
        <tissue evidence="4">Leaf</tissue>
    </source>
</reference>
<evidence type="ECO:0000313" key="4">
    <source>
        <dbReference type="EMBL" id="KAF9607789.1"/>
    </source>
</evidence>
<dbReference type="GO" id="GO:0005198">
    <property type="term" value="F:structural molecule activity"/>
    <property type="evidence" value="ECO:0007669"/>
    <property type="project" value="TreeGrafter"/>
</dbReference>
<feature type="region of interest" description="Disordered" evidence="2">
    <location>
        <begin position="1"/>
        <end position="31"/>
    </location>
</feature>
<evidence type="ECO:0000259" key="3">
    <source>
        <dbReference type="Pfam" id="PF22037"/>
    </source>
</evidence>
<dbReference type="AlphaFoldDB" id="A0A835HZP0"/>
<dbReference type="OrthoDB" id="1093at2759"/>
<gene>
    <name evidence="4" type="ORF">IFM89_000687</name>
</gene>
<proteinExistence type="predicted"/>
<keyword evidence="1" id="KW-0647">Proteasome</keyword>
<dbReference type="InterPro" id="IPR035298">
    <property type="entry name" value="PSMD13"/>
</dbReference>